<accession>A0ABT9NER9</accession>
<feature type="region of interest" description="Disordered" evidence="1">
    <location>
        <begin position="22"/>
        <end position="62"/>
    </location>
</feature>
<comment type="caution">
    <text evidence="3">The sequence shown here is derived from an EMBL/GenBank/DDBJ whole genome shotgun (WGS) entry which is preliminary data.</text>
</comment>
<feature type="chain" id="PRO_5047414167" description="Alpha/beta hydrolase family protein" evidence="2">
    <location>
        <begin position="27"/>
        <end position="535"/>
    </location>
</feature>
<dbReference type="SUPFAM" id="SSF53474">
    <property type="entry name" value="alpha/beta-Hydrolases"/>
    <property type="match status" value="1"/>
</dbReference>
<feature type="compositionally biased region" description="Polar residues" evidence="1">
    <location>
        <begin position="22"/>
        <end position="36"/>
    </location>
</feature>
<gene>
    <name evidence="3" type="ORF">J2S70_000458</name>
</gene>
<dbReference type="EMBL" id="JAUSQX010000001">
    <property type="protein sequence ID" value="MDP9805876.1"/>
    <property type="molecule type" value="Genomic_DNA"/>
</dbReference>
<keyword evidence="4" id="KW-1185">Reference proteome</keyword>
<evidence type="ECO:0008006" key="5">
    <source>
        <dbReference type="Google" id="ProtNLM"/>
    </source>
</evidence>
<organism evidence="3 4">
    <name type="scientific">Trueperella bonasi</name>
    <dbReference type="NCBI Taxonomy" id="312286"/>
    <lineage>
        <taxon>Bacteria</taxon>
        <taxon>Bacillati</taxon>
        <taxon>Actinomycetota</taxon>
        <taxon>Actinomycetes</taxon>
        <taxon>Actinomycetales</taxon>
        <taxon>Actinomycetaceae</taxon>
        <taxon>Trueperella</taxon>
    </lineage>
</organism>
<dbReference type="Gene3D" id="3.40.50.1820">
    <property type="entry name" value="alpha/beta hydrolase"/>
    <property type="match status" value="1"/>
</dbReference>
<name>A0ABT9NER9_9ACTO</name>
<evidence type="ECO:0000256" key="2">
    <source>
        <dbReference type="SAM" id="SignalP"/>
    </source>
</evidence>
<proteinExistence type="predicted"/>
<dbReference type="RefSeq" id="WP_307682131.1">
    <property type="nucleotide sequence ID" value="NZ_JAUSQX010000001.1"/>
</dbReference>
<dbReference type="Proteomes" id="UP001243212">
    <property type="component" value="Unassembled WGS sequence"/>
</dbReference>
<keyword evidence="2" id="KW-0732">Signal</keyword>
<protein>
    <recommendedName>
        <fullName evidence="5">Alpha/beta hydrolase family protein</fullName>
    </recommendedName>
</protein>
<evidence type="ECO:0000313" key="3">
    <source>
        <dbReference type="EMBL" id="MDP9805876.1"/>
    </source>
</evidence>
<sequence>MRKLPIAIATASLLVLAGCSDSTTSAEPTQTQSETEAANVLPGPMADPDREPAPLETRTNAAGTAQTSIVDFGNIDVDGYVAPVRGVLVVPTDIDEPAPLIVVNHLRAPNCSDDSFAWPCTNGSDERRFDLGMEYLGERLAEQGYATLIPDLTPVWVSDAEDEPYSQQEMWQQIVQTLDGQLASDIAGESETFGLDIKGKIDSSKTGLVVHSRSVMIIPTAIDLFGEERLASVLGYGAAFNAEDLERIDPPLPDVPTLLLNGDDDGDVDRAANWWLTEHIQEPRTEALLSMQIPGYGHMFINRALQESELDDRIGCDERDCPDAKDHEDFLANATIEWINSTLSDMDTEIPISATDLIPDDFEGSQIRWLMATNTPNVTGVPLSDFTALKGETAQVCVHPDPMNPNPPANVCPEPEMGVITTRSEVLHLTGARADVNIEDATHLALHLLPFGTPQDGQRTELSVTLELASGAEHVLTFGDNNPALVSMASKSANGEYLISTIRTELPAEVASSTITGIRLESNPPVEVRAIDFVS</sequence>
<dbReference type="PROSITE" id="PS51257">
    <property type="entry name" value="PROKAR_LIPOPROTEIN"/>
    <property type="match status" value="1"/>
</dbReference>
<evidence type="ECO:0000256" key="1">
    <source>
        <dbReference type="SAM" id="MobiDB-lite"/>
    </source>
</evidence>
<dbReference type="InterPro" id="IPR029058">
    <property type="entry name" value="AB_hydrolase_fold"/>
</dbReference>
<feature type="signal peptide" evidence="2">
    <location>
        <begin position="1"/>
        <end position="26"/>
    </location>
</feature>
<reference evidence="3 4" key="1">
    <citation type="submission" date="2023-07" db="EMBL/GenBank/DDBJ databases">
        <title>Sequencing the genomes of 1000 actinobacteria strains.</title>
        <authorList>
            <person name="Klenk H.-P."/>
        </authorList>
    </citation>
    <scope>NUCLEOTIDE SEQUENCE [LARGE SCALE GENOMIC DNA]</scope>
    <source>
        <strain evidence="3 4">DSM 17163</strain>
    </source>
</reference>
<evidence type="ECO:0000313" key="4">
    <source>
        <dbReference type="Proteomes" id="UP001243212"/>
    </source>
</evidence>